<keyword evidence="1" id="KW-0812">Transmembrane</keyword>
<dbReference type="AlphaFoldDB" id="A0A2P5EPM9"/>
<organism evidence="2 3">
    <name type="scientific">Trema orientale</name>
    <name type="common">Charcoal tree</name>
    <name type="synonym">Celtis orientalis</name>
    <dbReference type="NCBI Taxonomy" id="63057"/>
    <lineage>
        <taxon>Eukaryota</taxon>
        <taxon>Viridiplantae</taxon>
        <taxon>Streptophyta</taxon>
        <taxon>Embryophyta</taxon>
        <taxon>Tracheophyta</taxon>
        <taxon>Spermatophyta</taxon>
        <taxon>Magnoliopsida</taxon>
        <taxon>eudicotyledons</taxon>
        <taxon>Gunneridae</taxon>
        <taxon>Pentapetalae</taxon>
        <taxon>rosids</taxon>
        <taxon>fabids</taxon>
        <taxon>Rosales</taxon>
        <taxon>Cannabaceae</taxon>
        <taxon>Trema</taxon>
    </lineage>
</organism>
<dbReference type="Proteomes" id="UP000237000">
    <property type="component" value="Unassembled WGS sequence"/>
</dbReference>
<comment type="caution">
    <text evidence="2">The sequence shown here is derived from an EMBL/GenBank/DDBJ whole genome shotgun (WGS) entry which is preliminary data.</text>
</comment>
<feature type="transmembrane region" description="Helical" evidence="1">
    <location>
        <begin position="7"/>
        <end position="26"/>
    </location>
</feature>
<keyword evidence="3" id="KW-1185">Reference proteome</keyword>
<name>A0A2P5EPM9_TREOI</name>
<sequence>MGQVMIEIPYIFSQATVYSIIVYAMINWL</sequence>
<evidence type="ECO:0000313" key="2">
    <source>
        <dbReference type="EMBL" id="PON87520.1"/>
    </source>
</evidence>
<protein>
    <submittedName>
        <fullName evidence="2">Uncharacterized protein</fullName>
    </submittedName>
</protein>
<keyword evidence="1" id="KW-1133">Transmembrane helix</keyword>
<evidence type="ECO:0000313" key="3">
    <source>
        <dbReference type="Proteomes" id="UP000237000"/>
    </source>
</evidence>
<gene>
    <name evidence="2" type="ORF">TorRG33x02_166980</name>
</gene>
<accession>A0A2P5EPM9</accession>
<reference evidence="3" key="1">
    <citation type="submission" date="2016-06" db="EMBL/GenBank/DDBJ databases">
        <title>Parallel loss of symbiosis genes in relatives of nitrogen-fixing non-legume Parasponia.</title>
        <authorList>
            <person name="Van Velzen R."/>
            <person name="Holmer R."/>
            <person name="Bu F."/>
            <person name="Rutten L."/>
            <person name="Van Zeijl A."/>
            <person name="Liu W."/>
            <person name="Santuari L."/>
            <person name="Cao Q."/>
            <person name="Sharma T."/>
            <person name="Shen D."/>
            <person name="Roswanjaya Y."/>
            <person name="Wardhani T."/>
            <person name="Kalhor M.S."/>
            <person name="Jansen J."/>
            <person name="Van den Hoogen J."/>
            <person name="Gungor B."/>
            <person name="Hartog M."/>
            <person name="Hontelez J."/>
            <person name="Verver J."/>
            <person name="Yang W.-C."/>
            <person name="Schijlen E."/>
            <person name="Repin R."/>
            <person name="Schilthuizen M."/>
            <person name="Schranz E."/>
            <person name="Heidstra R."/>
            <person name="Miyata K."/>
            <person name="Fedorova E."/>
            <person name="Kohlen W."/>
            <person name="Bisseling T."/>
            <person name="Smit S."/>
            <person name="Geurts R."/>
        </authorList>
    </citation>
    <scope>NUCLEOTIDE SEQUENCE [LARGE SCALE GENOMIC DNA]</scope>
    <source>
        <strain evidence="3">cv. RG33-2</strain>
    </source>
</reference>
<evidence type="ECO:0000256" key="1">
    <source>
        <dbReference type="SAM" id="Phobius"/>
    </source>
</evidence>
<proteinExistence type="predicted"/>
<dbReference type="InParanoid" id="A0A2P5EPM9"/>
<dbReference type="EMBL" id="JXTC01000116">
    <property type="protein sequence ID" value="PON87520.1"/>
    <property type="molecule type" value="Genomic_DNA"/>
</dbReference>
<keyword evidence="1" id="KW-0472">Membrane</keyword>